<evidence type="ECO:0000256" key="3">
    <source>
        <dbReference type="ARBA" id="ARBA00007282"/>
    </source>
</evidence>
<feature type="transmembrane region" description="Helical" evidence="8">
    <location>
        <begin position="28"/>
        <end position="46"/>
    </location>
</feature>
<evidence type="ECO:0000256" key="8">
    <source>
        <dbReference type="SAM" id="Phobius"/>
    </source>
</evidence>
<dbReference type="EMBL" id="KN042432">
    <property type="protein sequence ID" value="KFH62293.1"/>
    <property type="molecule type" value="Genomic_DNA"/>
</dbReference>
<keyword evidence="7 8" id="KW-0472">Membrane</keyword>
<accession>A0A086TK16</accession>
<comment type="subcellular location">
    <subcellularLocation>
        <location evidence="1">Membrane</location>
        <topology evidence="1">Multi-pass membrane protein</topology>
    </subcellularLocation>
</comment>
<dbReference type="InterPro" id="IPR032805">
    <property type="entry name" value="Wax_synthase_dom"/>
</dbReference>
<protein>
    <recommendedName>
        <fullName evidence="9">Wax synthase domain-containing protein</fullName>
    </recommendedName>
</protein>
<evidence type="ECO:0000256" key="4">
    <source>
        <dbReference type="ARBA" id="ARBA00022679"/>
    </source>
</evidence>
<evidence type="ECO:0000313" key="11">
    <source>
        <dbReference type="Proteomes" id="UP000243308"/>
    </source>
</evidence>
<keyword evidence="11" id="KW-1185">Reference proteome</keyword>
<reference evidence="10 11" key="1">
    <citation type="submission" date="2011-02" db="EMBL/GenBank/DDBJ databases">
        <title>The Genome Sequence of Mortierella verticillata NRRL 6337.</title>
        <authorList>
            <consortium name="The Broad Institute Genome Sequencing Platform"/>
            <person name="Russ C."/>
            <person name="Cuomo C."/>
            <person name="Burger G."/>
            <person name="Gray M.W."/>
            <person name="Holland P.W.H."/>
            <person name="King N."/>
            <person name="Lang F.B.F."/>
            <person name="Roger A.J."/>
            <person name="Ruiz-Trillo I."/>
            <person name="Young S.K."/>
            <person name="Zeng Q."/>
            <person name="Gargeya S."/>
            <person name="Alvarado L."/>
            <person name="Berlin A."/>
            <person name="Chapman S.B."/>
            <person name="Chen Z."/>
            <person name="Freedman E."/>
            <person name="Gellesch M."/>
            <person name="Goldberg J."/>
            <person name="Griggs A."/>
            <person name="Gujja S."/>
            <person name="Heilman E."/>
            <person name="Heiman D."/>
            <person name="Howarth C."/>
            <person name="Mehta T."/>
            <person name="Neiman D."/>
            <person name="Pearson M."/>
            <person name="Roberts A."/>
            <person name="Saif S."/>
            <person name="Shea T."/>
            <person name="Shenoy N."/>
            <person name="Sisk P."/>
            <person name="Stolte C."/>
            <person name="Sykes S."/>
            <person name="White J."/>
            <person name="Yandava C."/>
            <person name="Haas B."/>
            <person name="Nusbaum C."/>
            <person name="Birren B."/>
        </authorList>
    </citation>
    <scope>NUCLEOTIDE SEQUENCE [LARGE SCALE GENOMIC DNA]</scope>
    <source>
        <strain evidence="10 11">NRRL 6337</strain>
    </source>
</reference>
<feature type="transmembrane region" description="Helical" evidence="8">
    <location>
        <begin position="80"/>
        <end position="102"/>
    </location>
</feature>
<sequence length="416" mass="46287">MWTADTRLFAIVTLKPPPYFNPLPVSNILYTVLFISLSNALYGLLILPRPRSTLGKQLIAFPLILALVLLPLVTRPPSVVVHQSQCAGAIAFGMRMVDLFLLRPRDTTAMKKKNDSDLSQNETATSEGKRGPLMWTVAQLRTELWSPVRRVISTHPYDSNKPGLIPAVNLIKQVAVYILVSDVCIFTASRFSLADLRNLSTIQYGLFLCLFGFIHFSVLLIYNFVAIGWSLATGKSVDSEEWTLISKPLPYFAATPSEFWGRWHSMFRTIWVDLGYLPAARFAKEHLGPDRVGPGVAKAARLGLPVMAVFGLSGILHGYVVFAVWRESPWAQIMYFLLQGIAVVVSKAIEQSSFGSMIQLRYRQGSTVQRAALRAVGIVLVGCLHIFTAPFFLHAFLENEIWLAVVKGSVLCRLFG</sequence>
<dbReference type="AlphaFoldDB" id="A0A086TK16"/>
<dbReference type="GO" id="GO:0008374">
    <property type="term" value="F:O-acyltransferase activity"/>
    <property type="evidence" value="ECO:0007669"/>
    <property type="project" value="InterPro"/>
</dbReference>
<gene>
    <name evidence="10" type="ORF">MVEG_11504</name>
</gene>
<evidence type="ECO:0000256" key="7">
    <source>
        <dbReference type="ARBA" id="ARBA00023136"/>
    </source>
</evidence>
<dbReference type="GO" id="GO:0016020">
    <property type="term" value="C:membrane"/>
    <property type="evidence" value="ECO:0007669"/>
    <property type="project" value="UniProtKB-SubCell"/>
</dbReference>
<dbReference type="Pfam" id="PF13813">
    <property type="entry name" value="MBOAT_2"/>
    <property type="match status" value="1"/>
</dbReference>
<feature type="transmembrane region" description="Helical" evidence="8">
    <location>
        <begin position="58"/>
        <end position="74"/>
    </location>
</feature>
<evidence type="ECO:0000256" key="6">
    <source>
        <dbReference type="ARBA" id="ARBA00022989"/>
    </source>
</evidence>
<feature type="transmembrane region" description="Helical" evidence="8">
    <location>
        <begin position="302"/>
        <end position="324"/>
    </location>
</feature>
<evidence type="ECO:0000313" key="10">
    <source>
        <dbReference type="EMBL" id="KFH62293.1"/>
    </source>
</evidence>
<dbReference type="PANTHER" id="PTHR31595:SF57">
    <property type="entry name" value="OS04G0481900 PROTEIN"/>
    <property type="match status" value="1"/>
</dbReference>
<dbReference type="PANTHER" id="PTHR31595">
    <property type="entry name" value="LONG-CHAIN-ALCOHOL O-FATTY-ACYLTRANSFERASE 3-RELATED"/>
    <property type="match status" value="1"/>
</dbReference>
<feature type="transmembrane region" description="Helical" evidence="8">
    <location>
        <begin position="204"/>
        <end position="225"/>
    </location>
</feature>
<name>A0A086TK16_9FUNG</name>
<dbReference type="InterPro" id="IPR044851">
    <property type="entry name" value="Wax_synthase"/>
</dbReference>
<dbReference type="GO" id="GO:0006629">
    <property type="term" value="P:lipid metabolic process"/>
    <property type="evidence" value="ECO:0007669"/>
    <property type="project" value="InterPro"/>
</dbReference>
<comment type="pathway">
    <text evidence="2">Secondary metabolite biosynthesis.</text>
</comment>
<evidence type="ECO:0000259" key="9">
    <source>
        <dbReference type="Pfam" id="PF13813"/>
    </source>
</evidence>
<evidence type="ECO:0000256" key="2">
    <source>
        <dbReference type="ARBA" id="ARBA00005179"/>
    </source>
</evidence>
<evidence type="ECO:0000256" key="1">
    <source>
        <dbReference type="ARBA" id="ARBA00004141"/>
    </source>
</evidence>
<keyword evidence="4" id="KW-0808">Transferase</keyword>
<feature type="transmembrane region" description="Helical" evidence="8">
    <location>
        <begin position="371"/>
        <end position="393"/>
    </location>
</feature>
<dbReference type="OrthoDB" id="1077582at2759"/>
<evidence type="ECO:0000256" key="5">
    <source>
        <dbReference type="ARBA" id="ARBA00022692"/>
    </source>
</evidence>
<comment type="similarity">
    <text evidence="3">Belongs to the wax synthase family.</text>
</comment>
<keyword evidence="5 8" id="KW-0812">Transmembrane</keyword>
<dbReference type="Proteomes" id="UP000243308">
    <property type="component" value="Unassembled WGS sequence"/>
</dbReference>
<feature type="domain" description="Wax synthase" evidence="9">
    <location>
        <begin position="250"/>
        <end position="337"/>
    </location>
</feature>
<keyword evidence="6 8" id="KW-1133">Transmembrane helix</keyword>
<proteinExistence type="inferred from homology"/>
<organism evidence="10 11">
    <name type="scientific">Podila verticillata NRRL 6337</name>
    <dbReference type="NCBI Taxonomy" id="1069443"/>
    <lineage>
        <taxon>Eukaryota</taxon>
        <taxon>Fungi</taxon>
        <taxon>Fungi incertae sedis</taxon>
        <taxon>Mucoromycota</taxon>
        <taxon>Mortierellomycotina</taxon>
        <taxon>Mortierellomycetes</taxon>
        <taxon>Mortierellales</taxon>
        <taxon>Mortierellaceae</taxon>
        <taxon>Podila</taxon>
    </lineage>
</organism>